<dbReference type="PROSITE" id="PS50056">
    <property type="entry name" value="TYR_PHOSPHATASE_2"/>
    <property type="match status" value="1"/>
</dbReference>
<dbReference type="InterPro" id="IPR016130">
    <property type="entry name" value="Tyr_Pase_AS"/>
</dbReference>
<dbReference type="InterPro" id="IPR008356">
    <property type="entry name" value="Tyr_Pase_KIM-con"/>
</dbReference>
<feature type="domain" description="Tyrosine specific protein phosphatases" evidence="9">
    <location>
        <begin position="1008"/>
        <end position="1079"/>
    </location>
</feature>
<name>A0ABM0LTY2_SACKO</name>
<evidence type="ECO:0000256" key="1">
    <source>
        <dbReference type="ARBA" id="ARBA00013064"/>
    </source>
</evidence>
<reference evidence="11" key="1">
    <citation type="submission" date="2025-08" db="UniProtKB">
        <authorList>
            <consortium name="RefSeq"/>
        </authorList>
    </citation>
    <scope>IDENTIFICATION</scope>
    <source>
        <tissue evidence="11">Testes</tissue>
    </source>
</reference>
<gene>
    <name evidence="11" type="primary">LOC100369011</name>
</gene>
<accession>A0ABM0LTY2</accession>
<dbReference type="RefSeq" id="XP_006811223.1">
    <property type="nucleotide sequence ID" value="XM_006811160.1"/>
</dbReference>
<dbReference type="GeneID" id="100369011"/>
<evidence type="ECO:0000256" key="4">
    <source>
        <dbReference type="ARBA" id="ARBA00022912"/>
    </source>
</evidence>
<organism evidence="10 11">
    <name type="scientific">Saccoglossus kowalevskii</name>
    <name type="common">Acorn worm</name>
    <dbReference type="NCBI Taxonomy" id="10224"/>
    <lineage>
        <taxon>Eukaryota</taxon>
        <taxon>Metazoa</taxon>
        <taxon>Hemichordata</taxon>
        <taxon>Enteropneusta</taxon>
        <taxon>Harrimaniidae</taxon>
        <taxon>Saccoglossus</taxon>
    </lineage>
</organism>
<dbReference type="PRINTS" id="PR00700">
    <property type="entry name" value="PRTYPHPHTASE"/>
</dbReference>
<dbReference type="InterPro" id="IPR003595">
    <property type="entry name" value="Tyr_Pase_cat"/>
</dbReference>
<dbReference type="CDD" id="cd00047">
    <property type="entry name" value="PTPc"/>
    <property type="match status" value="1"/>
</dbReference>
<feature type="compositionally biased region" description="Polar residues" evidence="5">
    <location>
        <begin position="449"/>
        <end position="462"/>
    </location>
</feature>
<evidence type="ECO:0000256" key="5">
    <source>
        <dbReference type="SAM" id="MobiDB-lite"/>
    </source>
</evidence>
<dbReference type="PANTHER" id="PTHR46198:SF4">
    <property type="entry name" value="PROTEIN-TYROSINE-PHOSPHATASE"/>
    <property type="match status" value="1"/>
</dbReference>
<dbReference type="SMART" id="SM00404">
    <property type="entry name" value="PTPc_motif"/>
    <property type="match status" value="1"/>
</dbReference>
<proteinExistence type="predicted"/>
<dbReference type="InterPro" id="IPR000242">
    <property type="entry name" value="PTP_cat"/>
</dbReference>
<evidence type="ECO:0000256" key="3">
    <source>
        <dbReference type="ARBA" id="ARBA00022801"/>
    </source>
</evidence>
<evidence type="ECO:0000256" key="6">
    <source>
        <dbReference type="SAM" id="Phobius"/>
    </source>
</evidence>
<keyword evidence="4" id="KW-0904">Protein phosphatase</keyword>
<dbReference type="PROSITE" id="PS50055">
    <property type="entry name" value="TYR_PHOSPHATASE_PTP"/>
    <property type="match status" value="1"/>
</dbReference>
<dbReference type="SMART" id="SM00194">
    <property type="entry name" value="PTPc"/>
    <property type="match status" value="1"/>
</dbReference>
<dbReference type="Pfam" id="PF00102">
    <property type="entry name" value="Y_phosphatase"/>
    <property type="match status" value="1"/>
</dbReference>
<keyword evidence="3" id="KW-0378">Hydrolase</keyword>
<keyword evidence="6" id="KW-0472">Membrane</keyword>
<dbReference type="Gene3D" id="3.90.190.10">
    <property type="entry name" value="Protein tyrosine phosphatase superfamily"/>
    <property type="match status" value="1"/>
</dbReference>
<feature type="transmembrane region" description="Helical" evidence="6">
    <location>
        <begin position="710"/>
        <end position="733"/>
    </location>
</feature>
<keyword evidence="2" id="KW-0597">Phosphoprotein</keyword>
<evidence type="ECO:0000256" key="2">
    <source>
        <dbReference type="ARBA" id="ARBA00022553"/>
    </source>
</evidence>
<protein>
    <recommendedName>
        <fullName evidence="1">protein-tyrosine-phosphatase</fullName>
        <ecNumber evidence="1">3.1.3.48</ecNumber>
    </recommendedName>
</protein>
<dbReference type="EC" id="3.1.3.48" evidence="1"/>
<evidence type="ECO:0000259" key="9">
    <source>
        <dbReference type="PROSITE" id="PS50056"/>
    </source>
</evidence>
<feature type="signal peptide" evidence="7">
    <location>
        <begin position="1"/>
        <end position="27"/>
    </location>
</feature>
<keyword evidence="7" id="KW-0732">Signal</keyword>
<dbReference type="PROSITE" id="PS00383">
    <property type="entry name" value="TYR_PHOSPHATASE_1"/>
    <property type="match status" value="1"/>
</dbReference>
<dbReference type="PANTHER" id="PTHR46198">
    <property type="entry name" value="PROTEIN-TYROSINE-PHOSPHATASE"/>
    <property type="match status" value="1"/>
</dbReference>
<evidence type="ECO:0000259" key="8">
    <source>
        <dbReference type="PROSITE" id="PS50055"/>
    </source>
</evidence>
<evidence type="ECO:0000313" key="11">
    <source>
        <dbReference type="RefSeq" id="XP_006811223.1"/>
    </source>
</evidence>
<keyword evidence="6" id="KW-1133">Transmembrane helix</keyword>
<feature type="region of interest" description="Disordered" evidence="5">
    <location>
        <begin position="416"/>
        <end position="470"/>
    </location>
</feature>
<keyword evidence="6" id="KW-0812">Transmembrane</keyword>
<dbReference type="Proteomes" id="UP000694865">
    <property type="component" value="Unplaced"/>
</dbReference>
<evidence type="ECO:0000313" key="10">
    <source>
        <dbReference type="Proteomes" id="UP000694865"/>
    </source>
</evidence>
<feature type="domain" description="Tyrosine-protein phosphatase" evidence="8">
    <location>
        <begin position="852"/>
        <end position="1088"/>
    </location>
</feature>
<feature type="region of interest" description="Disordered" evidence="5">
    <location>
        <begin position="836"/>
        <end position="857"/>
    </location>
</feature>
<dbReference type="SUPFAM" id="SSF52799">
    <property type="entry name" value="(Phosphotyrosine protein) phosphatases II"/>
    <property type="match status" value="1"/>
</dbReference>
<evidence type="ECO:0000256" key="7">
    <source>
        <dbReference type="SAM" id="SignalP"/>
    </source>
</evidence>
<keyword evidence="10" id="KW-1185">Reference proteome</keyword>
<dbReference type="InterPro" id="IPR029021">
    <property type="entry name" value="Prot-tyrosine_phosphatase-like"/>
</dbReference>
<dbReference type="InterPro" id="IPR000387">
    <property type="entry name" value="Tyr_Pase_dom"/>
</dbReference>
<sequence length="1123" mass="125811">MEKPPSLLAIIVVLISLLTYCLHYVKANGKDDANKNNNGVPEWHGTALSMGMDIKPSRQVTFIENPRPTTMDVSAILNFDKNTKSNSAQVDLKASPSMIDSVRQTVAFSLKDKDNVLPSRLATQQNEMNEKDSVSNGGKENVRMTPTPILNHSVVTKKGAASVEIYPTTHVNNKHASSILYSEIRNDLNIDYTGVKPSTLVTQHEHHQLLSSTQLKKNKISLSEIHPTRSSAPDKESAPAVNAFNDNTRMQLTTSPAASHLSSLSEGILPTPIVDNKYQSAPQGKEDKEMEAEFFSQQPGSVLERHETVTTGTTRTQIFSSSVDMNKKVSQPTESHKQSVESNVASKYLPITIVPTPTVPNWPEDDKNYKDGDEKTVYQTSLYPDNAKRTPALPLQTVTRFDLTKMETNAVAMTTSASPTVNNEVKPGTRPSAKPGKIGRSSHLLSPFPTMQSNAPISQSSLDHVAKGSNRPSHVTLIHQSTRTVTDQAPHPSEVSNKKSKVLYLSKGYSLRPMATQPMATQPMATKSHFIPPTSASPTINLPVGKSIATKVPDKIKHPTTTISSKATIKPSIFPSVAYPTYPEIYIKITMMLSWSEFCPRRQEFISNLVKIAEQVSAIQTKFSVVLLNDYKFCDKDMVNMKRKSEVSVDLYYAVKMKYNKKLTIKSGFTMESNLHYFGNFEKSIHYISISGVDVQEPTQSMVGQSAPYFVGWTIGICISTAVFLFCIISGTYKIRKIRLRRMQMASMYASAGESVLTNNMSNEDTVQLTPITMQNNGETKKIKKKSRNSLLAAINHAMELDEPSQQVLPSHSLSSESLSKFYTYTEAIEEEFQSLPDPVAKTSEMPSGVEKKNRYSNVIPPAKSRVQLTTRIGETNSEYINANFVKGYNGQRKAYIATQAPLENTLENFWRLVWEQQSRVIIMLTDIQENGIKKCYQYWPTQKEGLLSSHLYGDYLISVEEIQKKEYCTVSTLLMKDIEKNLCRRLTHHWFTAWPYDNVPDQPVSVVSFLLDTRQYIHEHHGPVIVHCSAGTGRTGTVIAVDIGMRGLEDTLTVNVPNTVCLIRQDRSHAVQTKEQYNYIYQALQYYAERLRHHQQTYLYDSDEIDEDLSVSPLDDKNPLWV</sequence>
<feature type="chain" id="PRO_5046371384" description="protein-tyrosine-phosphatase" evidence="7">
    <location>
        <begin position="28"/>
        <end position="1123"/>
    </location>
</feature>